<name>A0A3A9AQV2_9FIRM</name>
<comment type="subcellular location">
    <subcellularLocation>
        <location evidence="1">Membrane</location>
        <topology evidence="1">Multi-pass membrane protein</topology>
    </subcellularLocation>
</comment>
<evidence type="ECO:0000256" key="3">
    <source>
        <dbReference type="ARBA" id="ARBA00022989"/>
    </source>
</evidence>
<sequence>MKTLLKNFLKCGLLGWCLEIIFTALGSLQRRDMRLLGQTSLWMFPIYGSACLLGPLFKMLKGLPSYIRGSIYSLCIFAGEYLTGTFLHTHRLCPWNYERARWHIRKVVRLDYFPNWFLAGLLFEKLLSDKTS</sequence>
<organism evidence="6 7">
    <name type="scientific">Parablautia intestinalis</name>
    <dbReference type="NCBI Taxonomy" id="2320100"/>
    <lineage>
        <taxon>Bacteria</taxon>
        <taxon>Bacillati</taxon>
        <taxon>Bacillota</taxon>
        <taxon>Clostridia</taxon>
        <taxon>Lachnospirales</taxon>
        <taxon>Lachnospiraceae</taxon>
        <taxon>Parablautia</taxon>
    </lineage>
</organism>
<evidence type="ECO:0000313" key="7">
    <source>
        <dbReference type="Proteomes" id="UP000280696"/>
    </source>
</evidence>
<proteinExistence type="predicted"/>
<accession>A0A3A9AQV2</accession>
<dbReference type="AlphaFoldDB" id="A0A3A9AQV2"/>
<dbReference type="PANTHER" id="PTHR31746">
    <property type="entry name" value="TRANSMEMBRANE PROTEIN 229 FAMILY MEMBER"/>
    <property type="match status" value="1"/>
</dbReference>
<protein>
    <submittedName>
        <fullName evidence="6">Uncharacterized protein</fullName>
    </submittedName>
</protein>
<dbReference type="OrthoDB" id="5523261at2"/>
<evidence type="ECO:0000256" key="5">
    <source>
        <dbReference type="SAM" id="Phobius"/>
    </source>
</evidence>
<dbReference type="PANTHER" id="PTHR31746:SF2">
    <property type="entry name" value="TRANSMEMBRANE PROTEIN 229A"/>
    <property type="match status" value="1"/>
</dbReference>
<keyword evidence="4 5" id="KW-0472">Membrane</keyword>
<dbReference type="Proteomes" id="UP000280696">
    <property type="component" value="Unassembled WGS sequence"/>
</dbReference>
<dbReference type="EMBL" id="RAYQ01000002">
    <property type="protein sequence ID" value="RKI93772.1"/>
    <property type="molecule type" value="Genomic_DNA"/>
</dbReference>
<feature type="transmembrane region" description="Helical" evidence="5">
    <location>
        <begin position="40"/>
        <end position="60"/>
    </location>
</feature>
<dbReference type="Pfam" id="PF06541">
    <property type="entry name" value="ABC_trans_CmpB"/>
    <property type="match status" value="1"/>
</dbReference>
<comment type="caution">
    <text evidence="6">The sequence shown here is derived from an EMBL/GenBank/DDBJ whole genome shotgun (WGS) entry which is preliminary data.</text>
</comment>
<evidence type="ECO:0000256" key="1">
    <source>
        <dbReference type="ARBA" id="ARBA00004141"/>
    </source>
</evidence>
<gene>
    <name evidence="6" type="ORF">D7V94_02220</name>
</gene>
<keyword evidence="7" id="KW-1185">Reference proteome</keyword>
<keyword evidence="2 5" id="KW-0812">Transmembrane</keyword>
<evidence type="ECO:0000313" key="6">
    <source>
        <dbReference type="EMBL" id="RKI93772.1"/>
    </source>
</evidence>
<dbReference type="GO" id="GO:0016020">
    <property type="term" value="C:membrane"/>
    <property type="evidence" value="ECO:0007669"/>
    <property type="project" value="UniProtKB-SubCell"/>
</dbReference>
<evidence type="ECO:0000256" key="4">
    <source>
        <dbReference type="ARBA" id="ARBA00023136"/>
    </source>
</evidence>
<reference evidence="6 7" key="1">
    <citation type="submission" date="2018-09" db="EMBL/GenBank/DDBJ databases">
        <title>Murine metabolic-syndrome-specific gut microbial biobank.</title>
        <authorList>
            <person name="Liu C."/>
        </authorList>
    </citation>
    <scope>NUCLEOTIDE SEQUENCE [LARGE SCALE GENOMIC DNA]</scope>
    <source>
        <strain evidence="6 7">0.1xD8-82</strain>
    </source>
</reference>
<feature type="transmembrane region" description="Helical" evidence="5">
    <location>
        <begin position="7"/>
        <end position="28"/>
    </location>
</feature>
<dbReference type="InterPro" id="IPR010540">
    <property type="entry name" value="CmpB_TMEM229"/>
</dbReference>
<keyword evidence="3 5" id="KW-1133">Transmembrane helix</keyword>
<evidence type="ECO:0000256" key="2">
    <source>
        <dbReference type="ARBA" id="ARBA00022692"/>
    </source>
</evidence>